<evidence type="ECO:0000256" key="4">
    <source>
        <dbReference type="ARBA" id="ARBA00042988"/>
    </source>
</evidence>
<dbReference type="SUPFAM" id="SSF55347">
    <property type="entry name" value="Glyceraldehyde-3-phosphate dehydrogenase-like, C-terminal domain"/>
    <property type="match status" value="1"/>
</dbReference>
<dbReference type="InterPro" id="IPR050984">
    <property type="entry name" value="Gfo/Idh/MocA_domain"/>
</dbReference>
<dbReference type="GeneID" id="19974269"/>
<accession>W2RT64</accession>
<dbReference type="PANTHER" id="PTHR22604:SF105">
    <property type="entry name" value="TRANS-1,2-DIHYDROBENZENE-1,2-DIOL DEHYDROGENASE"/>
    <property type="match status" value="1"/>
</dbReference>
<evidence type="ECO:0000259" key="6">
    <source>
        <dbReference type="Pfam" id="PF01408"/>
    </source>
</evidence>
<comment type="catalytic activity">
    <reaction evidence="5">
        <text>D-xylose + NADP(+) = D-xylono-1,5-lactone + NADPH + H(+)</text>
        <dbReference type="Rhea" id="RHEA:22000"/>
        <dbReference type="ChEBI" id="CHEBI:15378"/>
        <dbReference type="ChEBI" id="CHEBI:15867"/>
        <dbReference type="ChEBI" id="CHEBI:53455"/>
        <dbReference type="ChEBI" id="CHEBI:57783"/>
        <dbReference type="ChEBI" id="CHEBI:58349"/>
        <dbReference type="EC" id="1.1.1.179"/>
    </reaction>
</comment>
<evidence type="ECO:0000313" key="9">
    <source>
        <dbReference type="Proteomes" id="UP000030752"/>
    </source>
</evidence>
<evidence type="ECO:0000256" key="3">
    <source>
        <dbReference type="ARBA" id="ARBA00038984"/>
    </source>
</evidence>
<dbReference type="InterPro" id="IPR055170">
    <property type="entry name" value="GFO_IDH_MocA-like_dom"/>
</dbReference>
<dbReference type="Proteomes" id="UP000030752">
    <property type="component" value="Unassembled WGS sequence"/>
</dbReference>
<evidence type="ECO:0000256" key="5">
    <source>
        <dbReference type="ARBA" id="ARBA00049233"/>
    </source>
</evidence>
<dbReference type="AlphaFoldDB" id="W2RT64"/>
<dbReference type="EMBL" id="KB822722">
    <property type="protein sequence ID" value="ETN38889.1"/>
    <property type="molecule type" value="Genomic_DNA"/>
</dbReference>
<organism evidence="8 9">
    <name type="scientific">Cyphellophora europaea (strain CBS 101466)</name>
    <name type="common">Phialophora europaea</name>
    <dbReference type="NCBI Taxonomy" id="1220924"/>
    <lineage>
        <taxon>Eukaryota</taxon>
        <taxon>Fungi</taxon>
        <taxon>Dikarya</taxon>
        <taxon>Ascomycota</taxon>
        <taxon>Pezizomycotina</taxon>
        <taxon>Eurotiomycetes</taxon>
        <taxon>Chaetothyriomycetidae</taxon>
        <taxon>Chaetothyriales</taxon>
        <taxon>Cyphellophoraceae</taxon>
        <taxon>Cyphellophora</taxon>
    </lineage>
</organism>
<sequence>MTGTEVAVPMLRWGILGTGWISTMFTKDLLADRPDADCRHAISAVGSSSISKGKTFVANCWKETTTHTRPRVYDSYQAVYTDTNVDIVYVGTPHSEHKKNCLDAIAAGKHVLCEKPLTINAKEGQEVVDAAREKGVFLMEAVWTRFSPLFSALKEELFVKKTIGDVHRMFVDFGNKMPLDTLPSTHRLKDPALGAGALLDIGIYALTYASVILGDWKLGLQHPTPVVTSSLDIHDGMDLSNVIVLDYPSKDTTGHESTKTAICTSSFKCKSPDDFARIDGSCGSILIFGLAASVPGGFRILLYPASPGEEKSETERIFTVEKPKDTLGFFWEADAVARDIAAGRTENAVVPLDESIRMMQLMDKIRKDAGLVYPQDTV</sequence>
<evidence type="ECO:0000259" key="7">
    <source>
        <dbReference type="Pfam" id="PF22725"/>
    </source>
</evidence>
<gene>
    <name evidence="8" type="ORF">HMPREF1541_06930</name>
</gene>
<dbReference type="HOGENOM" id="CLU_023194_7_2_1"/>
<dbReference type="InterPro" id="IPR000683">
    <property type="entry name" value="Gfo/Idh/MocA-like_OxRdtase_N"/>
</dbReference>
<dbReference type="Gene3D" id="3.40.50.720">
    <property type="entry name" value="NAD(P)-binding Rossmann-like Domain"/>
    <property type="match status" value="1"/>
</dbReference>
<keyword evidence="2" id="KW-0560">Oxidoreductase</keyword>
<dbReference type="EC" id="1.1.1.179" evidence="3"/>
<dbReference type="RefSeq" id="XP_008719478.1">
    <property type="nucleotide sequence ID" value="XM_008721256.1"/>
</dbReference>
<dbReference type="STRING" id="1220924.W2RT64"/>
<evidence type="ECO:0000256" key="2">
    <source>
        <dbReference type="ARBA" id="ARBA00023002"/>
    </source>
</evidence>
<feature type="domain" description="GFO/IDH/MocA-like oxidoreductase" evidence="7">
    <location>
        <begin position="158"/>
        <end position="285"/>
    </location>
</feature>
<feature type="domain" description="Gfo/Idh/MocA-like oxidoreductase N-terminal" evidence="6">
    <location>
        <begin position="11"/>
        <end position="140"/>
    </location>
</feature>
<dbReference type="Pfam" id="PF01408">
    <property type="entry name" value="GFO_IDH_MocA"/>
    <property type="match status" value="1"/>
</dbReference>
<dbReference type="GO" id="GO:0000166">
    <property type="term" value="F:nucleotide binding"/>
    <property type="evidence" value="ECO:0007669"/>
    <property type="project" value="InterPro"/>
</dbReference>
<dbReference type="InParanoid" id="W2RT64"/>
<name>W2RT64_CYPE1</name>
<reference evidence="8 9" key="1">
    <citation type="submission" date="2013-03" db="EMBL/GenBank/DDBJ databases">
        <title>The Genome Sequence of Phialophora europaea CBS 101466.</title>
        <authorList>
            <consortium name="The Broad Institute Genomics Platform"/>
            <person name="Cuomo C."/>
            <person name="de Hoog S."/>
            <person name="Gorbushina A."/>
            <person name="Walker B."/>
            <person name="Young S.K."/>
            <person name="Zeng Q."/>
            <person name="Gargeya S."/>
            <person name="Fitzgerald M."/>
            <person name="Haas B."/>
            <person name="Abouelleil A."/>
            <person name="Allen A.W."/>
            <person name="Alvarado L."/>
            <person name="Arachchi H.M."/>
            <person name="Berlin A.M."/>
            <person name="Chapman S.B."/>
            <person name="Gainer-Dewar J."/>
            <person name="Goldberg J."/>
            <person name="Griggs A."/>
            <person name="Gujja S."/>
            <person name="Hansen M."/>
            <person name="Howarth C."/>
            <person name="Imamovic A."/>
            <person name="Ireland A."/>
            <person name="Larimer J."/>
            <person name="McCowan C."/>
            <person name="Murphy C."/>
            <person name="Pearson M."/>
            <person name="Poon T.W."/>
            <person name="Priest M."/>
            <person name="Roberts A."/>
            <person name="Saif S."/>
            <person name="Shea T."/>
            <person name="Sisk P."/>
            <person name="Sykes S."/>
            <person name="Wortman J."/>
            <person name="Nusbaum C."/>
            <person name="Birren B."/>
        </authorList>
    </citation>
    <scope>NUCLEOTIDE SEQUENCE [LARGE SCALE GENOMIC DNA]</scope>
    <source>
        <strain evidence="8 9">CBS 101466</strain>
    </source>
</reference>
<proteinExistence type="inferred from homology"/>
<dbReference type="Pfam" id="PF22725">
    <property type="entry name" value="GFO_IDH_MocA_C3"/>
    <property type="match status" value="1"/>
</dbReference>
<protein>
    <recommendedName>
        <fullName evidence="3">D-xylose 1-dehydrogenase (NADP(+), D-xylono-1,5-lactone-forming)</fullName>
        <ecNumber evidence="3">1.1.1.179</ecNumber>
    </recommendedName>
    <alternativeName>
        <fullName evidence="4">D-xylose-NADP dehydrogenase</fullName>
    </alternativeName>
</protein>
<dbReference type="OrthoDB" id="2129491at2759"/>
<comment type="similarity">
    <text evidence="1">Belongs to the Gfo/Idh/MocA family.</text>
</comment>
<dbReference type="InterPro" id="IPR036291">
    <property type="entry name" value="NAD(P)-bd_dom_sf"/>
</dbReference>
<dbReference type="VEuPathDB" id="FungiDB:HMPREF1541_06930"/>
<dbReference type="GO" id="GO:0047837">
    <property type="term" value="F:D-xylose 1-dehydrogenase (NADP+) activity"/>
    <property type="evidence" value="ECO:0007669"/>
    <property type="project" value="UniProtKB-EC"/>
</dbReference>
<evidence type="ECO:0000313" key="8">
    <source>
        <dbReference type="EMBL" id="ETN38889.1"/>
    </source>
</evidence>
<dbReference type="SUPFAM" id="SSF51735">
    <property type="entry name" value="NAD(P)-binding Rossmann-fold domains"/>
    <property type="match status" value="1"/>
</dbReference>
<keyword evidence="9" id="KW-1185">Reference proteome</keyword>
<dbReference type="Gene3D" id="3.30.360.10">
    <property type="entry name" value="Dihydrodipicolinate Reductase, domain 2"/>
    <property type="match status" value="1"/>
</dbReference>
<dbReference type="PANTHER" id="PTHR22604">
    <property type="entry name" value="OXIDOREDUCTASES"/>
    <property type="match status" value="1"/>
</dbReference>
<evidence type="ECO:0000256" key="1">
    <source>
        <dbReference type="ARBA" id="ARBA00010928"/>
    </source>
</evidence>
<dbReference type="eggNOG" id="KOG2741">
    <property type="taxonomic scope" value="Eukaryota"/>
</dbReference>